<proteinExistence type="predicted"/>
<dbReference type="Proteomes" id="UP000238701">
    <property type="component" value="Unassembled WGS sequence"/>
</dbReference>
<dbReference type="EMBL" id="OMOD01000112">
    <property type="protein sequence ID" value="SPF38825.1"/>
    <property type="molecule type" value="Genomic_DNA"/>
</dbReference>
<evidence type="ECO:0000313" key="2">
    <source>
        <dbReference type="Proteomes" id="UP000238701"/>
    </source>
</evidence>
<evidence type="ECO:0000313" key="1">
    <source>
        <dbReference type="EMBL" id="SPF38825.1"/>
    </source>
</evidence>
<reference evidence="2" key="1">
    <citation type="submission" date="2018-02" db="EMBL/GenBank/DDBJ databases">
        <authorList>
            <person name="Hausmann B."/>
        </authorList>
    </citation>
    <scope>NUCLEOTIDE SEQUENCE [LARGE SCALE GENOMIC DNA]</scope>
    <source>
        <strain evidence="2">Peat soil MAG SbA1</strain>
    </source>
</reference>
<name>A0A2U3KGM7_9BACT</name>
<dbReference type="AlphaFoldDB" id="A0A2U3KGM7"/>
<gene>
    <name evidence="1" type="ORF">SBA1_200016</name>
</gene>
<protein>
    <submittedName>
        <fullName evidence="1">Uncharacterized protein</fullName>
    </submittedName>
</protein>
<sequence>MLYQLSYIGSENQLSAIRYQLSAKPLLRVALVRMHHIIPAQPAFHRE</sequence>
<organism evidence="1 2">
    <name type="scientific">Candidatus Sulfotelmatobacter kueseliae</name>
    <dbReference type="NCBI Taxonomy" id="2042962"/>
    <lineage>
        <taxon>Bacteria</taxon>
        <taxon>Pseudomonadati</taxon>
        <taxon>Acidobacteriota</taxon>
        <taxon>Terriglobia</taxon>
        <taxon>Terriglobales</taxon>
        <taxon>Candidatus Korobacteraceae</taxon>
        <taxon>Candidatus Sulfotelmatobacter</taxon>
    </lineage>
</organism>
<accession>A0A2U3KGM7</accession>